<evidence type="ECO:0000313" key="2">
    <source>
        <dbReference type="EMBL" id="KAA8581810.1"/>
    </source>
</evidence>
<keyword evidence="3" id="KW-1185">Reference proteome</keyword>
<sequence>MDFLTLFAVYVVVVLTCIVLVCKYSGQQQTPFSVIFNYVGKVVAPFTPKWLQRFSQWTLHRLFHQRNNMFIYLHILLEVAVCAEFTYEVFGFCRQMDTTLTSLCVPYVLLAIKTYFFYLCIKKDPGTVTKKKITGQLQIYPYDRRLFHPGVSCETCQLVKPARSKHCNEYGQQQPAGPMFVVQHLFLTFPRIIFMLGFLVFVFFLLAGYALFHFYLALVNQTSNEWYKSRGYVCQHCHPTATADHLSSPAPDHSKKHYYSRGLLQNLGEIFFPLQLVKKKDN</sequence>
<feature type="transmembrane region" description="Helical" evidence="1">
    <location>
        <begin position="192"/>
        <end position="216"/>
    </location>
</feature>
<proteinExistence type="predicted"/>
<evidence type="ECO:0000256" key="1">
    <source>
        <dbReference type="SAM" id="Phobius"/>
    </source>
</evidence>
<feature type="transmembrane region" description="Helical" evidence="1">
    <location>
        <begin position="69"/>
        <end position="87"/>
    </location>
</feature>
<dbReference type="Proteomes" id="UP000327493">
    <property type="component" value="Chromosome 21"/>
</dbReference>
<gene>
    <name evidence="2" type="ORF">FQN60_003391</name>
</gene>
<keyword evidence="1" id="KW-1133">Transmembrane helix</keyword>
<dbReference type="AlphaFoldDB" id="A0A5J5CN60"/>
<organism evidence="2 3">
    <name type="scientific">Etheostoma spectabile</name>
    <name type="common">orangethroat darter</name>
    <dbReference type="NCBI Taxonomy" id="54343"/>
    <lineage>
        <taxon>Eukaryota</taxon>
        <taxon>Metazoa</taxon>
        <taxon>Chordata</taxon>
        <taxon>Craniata</taxon>
        <taxon>Vertebrata</taxon>
        <taxon>Euteleostomi</taxon>
        <taxon>Actinopterygii</taxon>
        <taxon>Neopterygii</taxon>
        <taxon>Teleostei</taxon>
        <taxon>Neoteleostei</taxon>
        <taxon>Acanthomorphata</taxon>
        <taxon>Eupercaria</taxon>
        <taxon>Perciformes</taxon>
        <taxon>Percoidei</taxon>
        <taxon>Percidae</taxon>
        <taxon>Etheostomatinae</taxon>
        <taxon>Etheostoma</taxon>
    </lineage>
</organism>
<evidence type="ECO:0008006" key="4">
    <source>
        <dbReference type="Google" id="ProtNLM"/>
    </source>
</evidence>
<name>A0A5J5CN60_9PERO</name>
<dbReference type="EMBL" id="VOFY01000021">
    <property type="protein sequence ID" value="KAA8581810.1"/>
    <property type="molecule type" value="Genomic_DNA"/>
</dbReference>
<feature type="transmembrane region" description="Helical" evidence="1">
    <location>
        <begin position="6"/>
        <end position="26"/>
    </location>
</feature>
<keyword evidence="1" id="KW-0472">Membrane</keyword>
<accession>A0A5J5CN60</accession>
<evidence type="ECO:0000313" key="3">
    <source>
        <dbReference type="Proteomes" id="UP000327493"/>
    </source>
</evidence>
<keyword evidence="1" id="KW-0812">Transmembrane</keyword>
<feature type="transmembrane region" description="Helical" evidence="1">
    <location>
        <begin position="99"/>
        <end position="121"/>
    </location>
</feature>
<reference evidence="2 3" key="1">
    <citation type="submission" date="2019-08" db="EMBL/GenBank/DDBJ databases">
        <title>A chromosome-level genome assembly, high-density linkage maps, and genome scans reveal the genomic architecture of hybrid incompatibilities underlying speciation via character displacement in darters (Percidae: Etheostominae).</title>
        <authorList>
            <person name="Moran R.L."/>
            <person name="Catchen J.M."/>
            <person name="Fuller R.C."/>
        </authorList>
    </citation>
    <scope>NUCLEOTIDE SEQUENCE [LARGE SCALE GENOMIC DNA]</scope>
    <source>
        <strain evidence="2">EspeVRDwgs_2016</strain>
        <tissue evidence="2">Muscle</tissue>
    </source>
</reference>
<protein>
    <recommendedName>
        <fullName evidence="4">Protein S-acyltransferase</fullName>
    </recommendedName>
</protein>
<comment type="caution">
    <text evidence="2">The sequence shown here is derived from an EMBL/GenBank/DDBJ whole genome shotgun (WGS) entry which is preliminary data.</text>
</comment>